<keyword evidence="2" id="KW-1185">Reference proteome</keyword>
<dbReference type="Proteomes" id="UP000324222">
    <property type="component" value="Unassembled WGS sequence"/>
</dbReference>
<organism evidence="1 2">
    <name type="scientific">Portunus trituberculatus</name>
    <name type="common">Swimming crab</name>
    <name type="synonym">Neptunus trituberculatus</name>
    <dbReference type="NCBI Taxonomy" id="210409"/>
    <lineage>
        <taxon>Eukaryota</taxon>
        <taxon>Metazoa</taxon>
        <taxon>Ecdysozoa</taxon>
        <taxon>Arthropoda</taxon>
        <taxon>Crustacea</taxon>
        <taxon>Multicrustacea</taxon>
        <taxon>Malacostraca</taxon>
        <taxon>Eumalacostraca</taxon>
        <taxon>Eucarida</taxon>
        <taxon>Decapoda</taxon>
        <taxon>Pleocyemata</taxon>
        <taxon>Brachyura</taxon>
        <taxon>Eubrachyura</taxon>
        <taxon>Portunoidea</taxon>
        <taxon>Portunidae</taxon>
        <taxon>Portuninae</taxon>
        <taxon>Portunus</taxon>
    </lineage>
</organism>
<dbReference type="EMBL" id="VSRR010126734">
    <property type="protein sequence ID" value="MPD01345.1"/>
    <property type="molecule type" value="Genomic_DNA"/>
</dbReference>
<reference evidence="1 2" key="1">
    <citation type="submission" date="2019-05" db="EMBL/GenBank/DDBJ databases">
        <title>Another draft genome of Portunus trituberculatus and its Hox gene families provides insights of decapod evolution.</title>
        <authorList>
            <person name="Jeong J.-H."/>
            <person name="Song I."/>
            <person name="Kim S."/>
            <person name="Choi T."/>
            <person name="Kim D."/>
            <person name="Ryu S."/>
            <person name="Kim W."/>
        </authorList>
    </citation>
    <scope>NUCLEOTIDE SEQUENCE [LARGE SCALE GENOMIC DNA]</scope>
    <source>
        <tissue evidence="1">Muscle</tissue>
    </source>
</reference>
<gene>
    <name evidence="1" type="ORF">E2C01_096867</name>
</gene>
<evidence type="ECO:0000313" key="1">
    <source>
        <dbReference type="EMBL" id="MPD01345.1"/>
    </source>
</evidence>
<accession>A0A5B7K9L9</accession>
<comment type="caution">
    <text evidence="1">The sequence shown here is derived from an EMBL/GenBank/DDBJ whole genome shotgun (WGS) entry which is preliminary data.</text>
</comment>
<name>A0A5B7K9L9_PORTR</name>
<sequence>MCAYPDVPGVASALLTRSLGAAWRWQCVRRAGHGSEDCVCLEVLEAPVPAAAATFACRTAPPTTLS</sequence>
<evidence type="ECO:0000313" key="2">
    <source>
        <dbReference type="Proteomes" id="UP000324222"/>
    </source>
</evidence>
<proteinExistence type="predicted"/>
<dbReference type="AlphaFoldDB" id="A0A5B7K9L9"/>
<protein>
    <submittedName>
        <fullName evidence="1">Uncharacterized protein</fullName>
    </submittedName>
</protein>